<comment type="caution">
    <text evidence="2">The sequence shown here is derived from an EMBL/GenBank/DDBJ whole genome shotgun (WGS) entry which is preliminary data.</text>
</comment>
<organism evidence="2">
    <name type="scientific">marine sediment metagenome</name>
    <dbReference type="NCBI Taxonomy" id="412755"/>
    <lineage>
        <taxon>unclassified sequences</taxon>
        <taxon>metagenomes</taxon>
        <taxon>ecological metagenomes</taxon>
    </lineage>
</organism>
<sequence>KIFAIIMHEREYQIAQQEGGRFQVAVHTVGEELLLMKRYLDKAIAKYADNFGDAPALHGIRKVAALAVRCMENHGALPREEGELEKKETVEEMIKKEEEDEVPF</sequence>
<feature type="non-terminal residue" evidence="2">
    <location>
        <position position="1"/>
    </location>
</feature>
<dbReference type="EMBL" id="BARW01025218">
    <property type="protein sequence ID" value="GAJ06179.1"/>
    <property type="molecule type" value="Genomic_DNA"/>
</dbReference>
<feature type="compositionally biased region" description="Basic and acidic residues" evidence="1">
    <location>
        <begin position="79"/>
        <end position="97"/>
    </location>
</feature>
<accession>X1TLN4</accession>
<feature type="region of interest" description="Disordered" evidence="1">
    <location>
        <begin position="79"/>
        <end position="104"/>
    </location>
</feature>
<protein>
    <submittedName>
        <fullName evidence="2">Uncharacterized protein</fullName>
    </submittedName>
</protein>
<proteinExistence type="predicted"/>
<name>X1TLN4_9ZZZZ</name>
<evidence type="ECO:0000313" key="2">
    <source>
        <dbReference type="EMBL" id="GAJ06179.1"/>
    </source>
</evidence>
<evidence type="ECO:0000256" key="1">
    <source>
        <dbReference type="SAM" id="MobiDB-lite"/>
    </source>
</evidence>
<reference evidence="2" key="1">
    <citation type="journal article" date="2014" name="Front. Microbiol.">
        <title>High frequency of phylogenetically diverse reductive dehalogenase-homologous genes in deep subseafloor sedimentary metagenomes.</title>
        <authorList>
            <person name="Kawai M."/>
            <person name="Futagami T."/>
            <person name="Toyoda A."/>
            <person name="Takaki Y."/>
            <person name="Nishi S."/>
            <person name="Hori S."/>
            <person name="Arai W."/>
            <person name="Tsubouchi T."/>
            <person name="Morono Y."/>
            <person name="Uchiyama I."/>
            <person name="Ito T."/>
            <person name="Fujiyama A."/>
            <person name="Inagaki F."/>
            <person name="Takami H."/>
        </authorList>
    </citation>
    <scope>NUCLEOTIDE SEQUENCE</scope>
    <source>
        <strain evidence="2">Expedition CK06-06</strain>
    </source>
</reference>
<gene>
    <name evidence="2" type="ORF">S12H4_41386</name>
</gene>
<dbReference type="AlphaFoldDB" id="X1TLN4"/>